<evidence type="ECO:0000259" key="1">
    <source>
        <dbReference type="Pfam" id="PF00534"/>
    </source>
</evidence>
<dbReference type="Proteomes" id="UP000317010">
    <property type="component" value="Unassembled WGS sequence"/>
</dbReference>
<dbReference type="SUPFAM" id="SSF53756">
    <property type="entry name" value="UDP-Glycosyltransferase/glycogen phosphorylase"/>
    <property type="match status" value="1"/>
</dbReference>
<organism evidence="2 3">
    <name type="scientific">Mucilaginibacter frigoritolerans</name>
    <dbReference type="NCBI Taxonomy" id="652788"/>
    <lineage>
        <taxon>Bacteria</taxon>
        <taxon>Pseudomonadati</taxon>
        <taxon>Bacteroidota</taxon>
        <taxon>Sphingobacteriia</taxon>
        <taxon>Sphingobacteriales</taxon>
        <taxon>Sphingobacteriaceae</taxon>
        <taxon>Mucilaginibacter</taxon>
    </lineage>
</organism>
<gene>
    <name evidence="2" type="ORF">JN11_02054</name>
</gene>
<protein>
    <submittedName>
        <fullName evidence="2">Glycosyltransferase involved in cell wall biosynthesis</fullName>
    </submittedName>
</protein>
<keyword evidence="2" id="KW-0808">Transferase</keyword>
<dbReference type="GO" id="GO:0016757">
    <property type="term" value="F:glycosyltransferase activity"/>
    <property type="evidence" value="ECO:0007669"/>
    <property type="project" value="InterPro"/>
</dbReference>
<dbReference type="RefSeq" id="WP_144912190.1">
    <property type="nucleotide sequence ID" value="NZ_VLLI01000005.1"/>
</dbReference>
<dbReference type="CDD" id="cd03801">
    <property type="entry name" value="GT4_PimA-like"/>
    <property type="match status" value="1"/>
</dbReference>
<dbReference type="Pfam" id="PF00534">
    <property type="entry name" value="Glycos_transf_1"/>
    <property type="match status" value="1"/>
</dbReference>
<dbReference type="AlphaFoldDB" id="A0A562U5V5"/>
<reference evidence="2 3" key="1">
    <citation type="submission" date="2019-07" db="EMBL/GenBank/DDBJ databases">
        <title>Genomic Encyclopedia of Archaeal and Bacterial Type Strains, Phase II (KMG-II): from individual species to whole genera.</title>
        <authorList>
            <person name="Goeker M."/>
        </authorList>
    </citation>
    <scope>NUCLEOTIDE SEQUENCE [LARGE SCALE GENOMIC DNA]</scope>
    <source>
        <strain evidence="2 3">ATCC BAA-1854</strain>
    </source>
</reference>
<proteinExistence type="predicted"/>
<dbReference type="EMBL" id="VLLI01000005">
    <property type="protein sequence ID" value="TWJ00795.1"/>
    <property type="molecule type" value="Genomic_DNA"/>
</dbReference>
<keyword evidence="3" id="KW-1185">Reference proteome</keyword>
<accession>A0A562U5V5</accession>
<dbReference type="Gene3D" id="3.40.50.2000">
    <property type="entry name" value="Glycogen Phosphorylase B"/>
    <property type="match status" value="2"/>
</dbReference>
<comment type="caution">
    <text evidence="2">The sequence shown here is derived from an EMBL/GenBank/DDBJ whole genome shotgun (WGS) entry which is preliminary data.</text>
</comment>
<dbReference type="PANTHER" id="PTHR12526">
    <property type="entry name" value="GLYCOSYLTRANSFERASE"/>
    <property type="match status" value="1"/>
</dbReference>
<evidence type="ECO:0000313" key="3">
    <source>
        <dbReference type="Proteomes" id="UP000317010"/>
    </source>
</evidence>
<evidence type="ECO:0000313" key="2">
    <source>
        <dbReference type="EMBL" id="TWJ00795.1"/>
    </source>
</evidence>
<dbReference type="InterPro" id="IPR001296">
    <property type="entry name" value="Glyco_trans_1"/>
</dbReference>
<dbReference type="OrthoDB" id="433681at2"/>
<feature type="domain" description="Glycosyl transferase family 1" evidence="1">
    <location>
        <begin position="184"/>
        <end position="331"/>
    </location>
</feature>
<sequence>MKKAIIFYPHIGEYGGIERNIIALASEIIRNGHIPVLVCFYDHINMPGYLDQLITVEIKDHWNPLVKSLRLKRWLKQNKNELLGLPFFMGGKAGFYGAFFNNNYILHYTDPPSLLSPSVPKSALKNWIATLRSHISNFITFNGVSRAKVCLTMTNWNTKELESLYRRKFGVIYQGGLPPTRSINQSPRFNGKILRIFSISRLNTSKNLDWILETAQYLVKNSKIGFEDVEVVIAGNGPQMNYLQTLSKEMGLEKNVSFPGFLTTEQVEDQYSKCDLFLVPARQGYGLPVLEALYRHVPVVINVESHISEMFTNNPWVLISDNTVDDFRNKVLNHIFKIKEQYPDNSYIKNLPTEQDWAFQIGQQCNWW</sequence>
<name>A0A562U5V5_9SPHI</name>
<dbReference type="PANTHER" id="PTHR12526:SF630">
    <property type="entry name" value="GLYCOSYLTRANSFERASE"/>
    <property type="match status" value="1"/>
</dbReference>